<dbReference type="PROSITE" id="PS00855">
    <property type="entry name" value="SPASE_II"/>
    <property type="match status" value="1"/>
</dbReference>
<comment type="caution">
    <text evidence="9">Lacks conserved residue(s) required for the propagation of feature annotation.</text>
</comment>
<comment type="function">
    <text evidence="9 10">This protein specifically catalyzes the removal of signal peptides from prolipoproteins.</text>
</comment>
<dbReference type="GO" id="GO:0004190">
    <property type="term" value="F:aspartic-type endopeptidase activity"/>
    <property type="evidence" value="ECO:0007669"/>
    <property type="project" value="UniProtKB-UniRule"/>
</dbReference>
<comment type="subcellular location">
    <subcellularLocation>
        <location evidence="9">Cell membrane</location>
        <topology evidence="9">Multi-pass membrane protein</topology>
    </subcellularLocation>
</comment>
<evidence type="ECO:0000256" key="7">
    <source>
        <dbReference type="ARBA" id="ARBA00022989"/>
    </source>
</evidence>
<dbReference type="HAMAP" id="MF_00161">
    <property type="entry name" value="LspA"/>
    <property type="match status" value="1"/>
</dbReference>
<keyword evidence="3 9" id="KW-0645">Protease</keyword>
<comment type="pathway">
    <text evidence="9">Protein modification; lipoprotein biosynthesis (signal peptide cleavage).</text>
</comment>
<dbReference type="GO" id="GO:0006508">
    <property type="term" value="P:proteolysis"/>
    <property type="evidence" value="ECO:0007669"/>
    <property type="project" value="UniProtKB-KW"/>
</dbReference>
<reference evidence="12 14" key="1">
    <citation type="submission" date="2020-10" db="EMBL/GenBank/DDBJ databases">
        <title>Plasmid carrying two tetracycline resistance determinant.</title>
        <authorList>
            <person name="Yang Q."/>
        </authorList>
    </citation>
    <scope>NUCLEOTIDE SEQUENCE [LARGE SCALE GENOMIC DNA]</scope>
    <source>
        <strain evidence="12 14">T43</strain>
    </source>
</reference>
<sequence length="157" mass="17738">MLLNYLLIAILVGIDQIVKYWTVANFAVNEGQDFIPGILSFFYIQNDGAAWGIFSGQMWLFYIITVAVVAVLVYMLHKEAKGAPLLAIGLSFMIAGALGNFIDRLHLNYVIDMFRLEFMDFPIFNVADVCLTIGVIMMIVYMIITPEDQLEKRTANK</sequence>
<feature type="active site" evidence="9">
    <location>
        <position position="128"/>
    </location>
</feature>
<dbReference type="PRINTS" id="PR00781">
    <property type="entry name" value="LIPOSIGPTASE"/>
</dbReference>
<gene>
    <name evidence="9 13" type="primary">lspA</name>
    <name evidence="12" type="ORF">IMX20_03985</name>
    <name evidence="13" type="ORF">PML80_04055</name>
</gene>
<proteinExistence type="inferred from homology"/>
<dbReference type="KEGG" id="aui:APT62_05595"/>
<evidence type="ECO:0000256" key="5">
    <source>
        <dbReference type="ARBA" id="ARBA00022750"/>
    </source>
</evidence>
<feature type="transmembrane region" description="Helical" evidence="9">
    <location>
        <begin position="83"/>
        <end position="102"/>
    </location>
</feature>
<evidence type="ECO:0000256" key="2">
    <source>
        <dbReference type="ARBA" id="ARBA00022475"/>
    </source>
</evidence>
<dbReference type="PANTHER" id="PTHR33695:SF1">
    <property type="entry name" value="LIPOPROTEIN SIGNAL PEPTIDASE"/>
    <property type="match status" value="1"/>
</dbReference>
<dbReference type="AlphaFoldDB" id="A0A0U4WRH2"/>
<dbReference type="EC" id="3.4.23.36" evidence="9"/>
<evidence type="ECO:0000256" key="1">
    <source>
        <dbReference type="ARBA" id="ARBA00006139"/>
    </source>
</evidence>
<dbReference type="Pfam" id="PF01252">
    <property type="entry name" value="Peptidase_A8"/>
    <property type="match status" value="1"/>
</dbReference>
<evidence type="ECO:0000313" key="14">
    <source>
        <dbReference type="Proteomes" id="UP000595091"/>
    </source>
</evidence>
<dbReference type="EMBL" id="CP063065">
    <property type="protein sequence ID" value="QOQ79842.1"/>
    <property type="molecule type" value="Genomic_DNA"/>
</dbReference>
<keyword evidence="4 9" id="KW-0812">Transmembrane</keyword>
<evidence type="ECO:0000256" key="8">
    <source>
        <dbReference type="ARBA" id="ARBA00023136"/>
    </source>
</evidence>
<evidence type="ECO:0000256" key="4">
    <source>
        <dbReference type="ARBA" id="ARBA00022692"/>
    </source>
</evidence>
<dbReference type="RefSeq" id="WP_048729223.1">
    <property type="nucleotide sequence ID" value="NZ_CANSXX010000006.1"/>
</dbReference>
<evidence type="ECO:0000313" key="12">
    <source>
        <dbReference type="EMBL" id="QOQ79842.1"/>
    </source>
</evidence>
<keyword evidence="5 9" id="KW-0064">Aspartyl protease</keyword>
<evidence type="ECO:0000256" key="3">
    <source>
        <dbReference type="ARBA" id="ARBA00022670"/>
    </source>
</evidence>
<comment type="similarity">
    <text evidence="1 9 11">Belongs to the peptidase A8 family.</text>
</comment>
<dbReference type="InterPro" id="IPR001872">
    <property type="entry name" value="Peptidase_A8"/>
</dbReference>
<dbReference type="PANTHER" id="PTHR33695">
    <property type="entry name" value="LIPOPROTEIN SIGNAL PEPTIDASE"/>
    <property type="match status" value="1"/>
</dbReference>
<evidence type="ECO:0000313" key="13">
    <source>
        <dbReference type="EMBL" id="WCG38506.1"/>
    </source>
</evidence>
<dbReference type="EMBL" id="CP116590">
    <property type="protein sequence ID" value="WCG38506.1"/>
    <property type="molecule type" value="Genomic_DNA"/>
</dbReference>
<keyword evidence="6 9" id="KW-0378">Hydrolase</keyword>
<feature type="transmembrane region" description="Helical" evidence="9">
    <location>
        <begin position="122"/>
        <end position="144"/>
    </location>
</feature>
<keyword evidence="2 9" id="KW-1003">Cell membrane</keyword>
<feature type="active site" evidence="9">
    <location>
        <position position="112"/>
    </location>
</feature>
<evidence type="ECO:0000256" key="6">
    <source>
        <dbReference type="ARBA" id="ARBA00022801"/>
    </source>
</evidence>
<dbReference type="NCBIfam" id="TIGR00077">
    <property type="entry name" value="lspA"/>
    <property type="match status" value="1"/>
</dbReference>
<protein>
    <recommendedName>
        <fullName evidence="9">Lipoprotein signal peptidase</fullName>
        <ecNumber evidence="9">3.4.23.36</ecNumber>
    </recommendedName>
    <alternativeName>
        <fullName evidence="9">Prolipoprotein signal peptidase</fullName>
    </alternativeName>
    <alternativeName>
        <fullName evidence="9">Signal peptidase II</fullName>
        <shortName evidence="9">SPase II</shortName>
    </alternativeName>
</protein>
<dbReference type="OrthoDB" id="9810259at2"/>
<evidence type="ECO:0000256" key="9">
    <source>
        <dbReference type="HAMAP-Rule" id="MF_00161"/>
    </source>
</evidence>
<organism evidence="12 14">
    <name type="scientific">Aerococcus urinaeequi</name>
    <dbReference type="NCBI Taxonomy" id="51665"/>
    <lineage>
        <taxon>Bacteria</taxon>
        <taxon>Bacillati</taxon>
        <taxon>Bacillota</taxon>
        <taxon>Bacilli</taxon>
        <taxon>Lactobacillales</taxon>
        <taxon>Aerococcaceae</taxon>
        <taxon>Aerococcus</taxon>
    </lineage>
</organism>
<keyword evidence="7 9" id="KW-1133">Transmembrane helix</keyword>
<feature type="transmembrane region" description="Helical" evidence="9">
    <location>
        <begin position="59"/>
        <end position="76"/>
    </location>
</feature>
<dbReference type="Proteomes" id="UP001179483">
    <property type="component" value="Chromosome"/>
</dbReference>
<dbReference type="GO" id="GO:0005886">
    <property type="term" value="C:plasma membrane"/>
    <property type="evidence" value="ECO:0007669"/>
    <property type="project" value="UniProtKB-SubCell"/>
</dbReference>
<reference evidence="13" key="2">
    <citation type="submission" date="2023-01" db="EMBL/GenBank/DDBJ databases">
        <title>Oxazolidinone resistance genes in florfenicol resistant enterococci from beef cattle and veal calves at slaughter.</title>
        <authorList>
            <person name="Biggel M."/>
        </authorList>
    </citation>
    <scope>NUCLEOTIDE SEQUENCE</scope>
    <source>
        <strain evidence="13">K79-1</strain>
    </source>
</reference>
<comment type="catalytic activity">
    <reaction evidence="9 10">
        <text>Release of signal peptides from bacterial membrane prolipoproteins. Hydrolyzes -Xaa-Yaa-Zaa-|-(S,diacylglyceryl)Cys-, in which Xaa is hydrophobic (preferably Leu), and Yaa (Ala or Ser) and Zaa (Gly or Ala) have small, neutral side chains.</text>
        <dbReference type="EC" id="3.4.23.36"/>
    </reaction>
</comment>
<name>A0A0U4WRH2_9LACT</name>
<accession>A0A0U4WRH2</accession>
<keyword evidence="8 9" id="KW-0472">Membrane</keyword>
<dbReference type="Proteomes" id="UP000595091">
    <property type="component" value="Chromosome"/>
</dbReference>
<dbReference type="UniPathway" id="UPA00665"/>
<evidence type="ECO:0000256" key="10">
    <source>
        <dbReference type="RuleBase" id="RU000594"/>
    </source>
</evidence>
<evidence type="ECO:0000256" key="11">
    <source>
        <dbReference type="RuleBase" id="RU004181"/>
    </source>
</evidence>